<feature type="compositionally biased region" description="Pro residues" evidence="1">
    <location>
        <begin position="329"/>
        <end position="346"/>
    </location>
</feature>
<proteinExistence type="predicted"/>
<feature type="transmembrane region" description="Helical" evidence="2">
    <location>
        <begin position="101"/>
        <end position="126"/>
    </location>
</feature>
<sequence length="363" mass="37386">MLSHQLRNSGTLLDSIDAIRNWRAVGLLLTTFLCMALVVSVAGLVGQFSYFLASPFVLLAYVIFFYGANAVGMMMMDEARGGESRHAMEAVAASVATSHRLILVFLLLGALYLAGFVALAVVLFICKLPFIGPVLYTVVFPVSVVVAGTAMFAVPTVIFPLSAPAIWGGAGIMACISQLLVIVRERLVMVLVLMLAVSFMAGMVGLLIGAIVFTGVAATAVVSVPILGGMPGVLPAMSGMGLAGVVMAGSGHALAAAIGGALLFAVAFTLPGMVYLRGASSVYLRAIDGLDLVSEQALMDERIAAATARAREMQAKAQAAAQKYTAAPAAPPPTAPIEPKWIPPASTPGTDPHTTGAPTSPPT</sequence>
<evidence type="ECO:0000256" key="1">
    <source>
        <dbReference type="SAM" id="MobiDB-lite"/>
    </source>
</evidence>
<feature type="region of interest" description="Disordered" evidence="1">
    <location>
        <begin position="319"/>
        <end position="363"/>
    </location>
</feature>
<feature type="compositionally biased region" description="Low complexity" evidence="1">
    <location>
        <begin position="319"/>
        <end position="328"/>
    </location>
</feature>
<keyword evidence="4" id="KW-1185">Reference proteome</keyword>
<dbReference type="OrthoDB" id="8893914at2"/>
<feature type="transmembrane region" description="Helical" evidence="2">
    <location>
        <begin position="242"/>
        <end position="270"/>
    </location>
</feature>
<accession>A0A1P8JUW2</accession>
<gene>
    <name evidence="3" type="ORF">RD110_10485</name>
</gene>
<dbReference type="RefSeq" id="WP_076199195.1">
    <property type="nucleotide sequence ID" value="NZ_CP019236.1"/>
</dbReference>
<feature type="transmembrane region" description="Helical" evidence="2">
    <location>
        <begin position="56"/>
        <end position="76"/>
    </location>
</feature>
<dbReference type="EMBL" id="CP019236">
    <property type="protein sequence ID" value="APW37560.1"/>
    <property type="molecule type" value="Genomic_DNA"/>
</dbReference>
<evidence type="ECO:0000256" key="2">
    <source>
        <dbReference type="SAM" id="Phobius"/>
    </source>
</evidence>
<dbReference type="KEGG" id="rhy:RD110_10485"/>
<protein>
    <submittedName>
        <fullName evidence="3">Uncharacterized protein</fullName>
    </submittedName>
</protein>
<organism evidence="3 4">
    <name type="scientific">Rhodoferax koreensis</name>
    <dbReference type="NCBI Taxonomy" id="1842727"/>
    <lineage>
        <taxon>Bacteria</taxon>
        <taxon>Pseudomonadati</taxon>
        <taxon>Pseudomonadota</taxon>
        <taxon>Betaproteobacteria</taxon>
        <taxon>Burkholderiales</taxon>
        <taxon>Comamonadaceae</taxon>
        <taxon>Rhodoferax</taxon>
    </lineage>
</organism>
<feature type="transmembrane region" description="Helical" evidence="2">
    <location>
        <begin position="190"/>
        <end position="222"/>
    </location>
</feature>
<dbReference type="STRING" id="1842727.RD110_10485"/>
<keyword evidence="2" id="KW-0812">Transmembrane</keyword>
<feature type="transmembrane region" description="Helical" evidence="2">
    <location>
        <begin position="22"/>
        <end position="44"/>
    </location>
</feature>
<evidence type="ECO:0000313" key="3">
    <source>
        <dbReference type="EMBL" id="APW37560.1"/>
    </source>
</evidence>
<evidence type="ECO:0000313" key="4">
    <source>
        <dbReference type="Proteomes" id="UP000186609"/>
    </source>
</evidence>
<dbReference type="AlphaFoldDB" id="A0A1P8JUW2"/>
<feature type="transmembrane region" description="Helical" evidence="2">
    <location>
        <begin position="165"/>
        <end position="183"/>
    </location>
</feature>
<name>A0A1P8JUW2_9BURK</name>
<keyword evidence="2" id="KW-0472">Membrane</keyword>
<reference evidence="3 4" key="1">
    <citation type="submission" date="2017-01" db="EMBL/GenBank/DDBJ databases">
        <authorList>
            <person name="Mah S.A."/>
            <person name="Swanson W.J."/>
            <person name="Moy G.W."/>
            <person name="Vacquier V.D."/>
        </authorList>
    </citation>
    <scope>NUCLEOTIDE SEQUENCE [LARGE SCALE GENOMIC DNA]</scope>
    <source>
        <strain evidence="3 4">DCY110</strain>
    </source>
</reference>
<keyword evidence="2" id="KW-1133">Transmembrane helix</keyword>
<feature type="compositionally biased region" description="Polar residues" evidence="1">
    <location>
        <begin position="347"/>
        <end position="363"/>
    </location>
</feature>
<feature type="transmembrane region" description="Helical" evidence="2">
    <location>
        <begin position="138"/>
        <end position="159"/>
    </location>
</feature>
<dbReference type="Proteomes" id="UP000186609">
    <property type="component" value="Chromosome"/>
</dbReference>